<proteinExistence type="predicted"/>
<accession>A0A8R1E6R5</accession>
<name>A0A8R1E6R5_CAEJA</name>
<dbReference type="Proteomes" id="UP000005237">
    <property type="component" value="Unassembled WGS sequence"/>
</dbReference>
<dbReference type="EnsemblMetazoa" id="CJA24067.1">
    <property type="protein sequence ID" value="CJA24067.1"/>
    <property type="gene ID" value="WBGene00179639"/>
</dbReference>
<evidence type="ECO:0000313" key="2">
    <source>
        <dbReference type="Proteomes" id="UP000005237"/>
    </source>
</evidence>
<reference evidence="2" key="1">
    <citation type="submission" date="2010-08" db="EMBL/GenBank/DDBJ databases">
        <authorList>
            <consortium name="Caenorhabditis japonica Sequencing Consortium"/>
            <person name="Wilson R.K."/>
        </authorList>
    </citation>
    <scope>NUCLEOTIDE SEQUENCE [LARGE SCALE GENOMIC DNA]</scope>
    <source>
        <strain evidence="2">DF5081</strain>
    </source>
</reference>
<organism evidence="1 2">
    <name type="scientific">Caenorhabditis japonica</name>
    <dbReference type="NCBI Taxonomy" id="281687"/>
    <lineage>
        <taxon>Eukaryota</taxon>
        <taxon>Metazoa</taxon>
        <taxon>Ecdysozoa</taxon>
        <taxon>Nematoda</taxon>
        <taxon>Chromadorea</taxon>
        <taxon>Rhabditida</taxon>
        <taxon>Rhabditina</taxon>
        <taxon>Rhabditomorpha</taxon>
        <taxon>Rhabditoidea</taxon>
        <taxon>Rhabditidae</taxon>
        <taxon>Peloderinae</taxon>
        <taxon>Caenorhabditis</taxon>
    </lineage>
</organism>
<dbReference type="AlphaFoldDB" id="A0A8R1E6R5"/>
<keyword evidence="2" id="KW-1185">Reference proteome</keyword>
<sequence>MCHEQCLVFGNTISGNNSNTSDKKEENNKEKKANEKVAASDATCKDCAFCTVSKLCCDGVDALSNIGCQILAPMRGGCLGKSDILIPNTVIPISSAAPVF</sequence>
<evidence type="ECO:0000313" key="1">
    <source>
        <dbReference type="EnsemblMetazoa" id="CJA24067.1"/>
    </source>
</evidence>
<reference evidence="1" key="2">
    <citation type="submission" date="2022-06" db="UniProtKB">
        <authorList>
            <consortium name="EnsemblMetazoa"/>
        </authorList>
    </citation>
    <scope>IDENTIFICATION</scope>
    <source>
        <strain evidence="1">DF5081</strain>
    </source>
</reference>
<protein>
    <submittedName>
        <fullName evidence="1">Uncharacterized protein</fullName>
    </submittedName>
</protein>